<dbReference type="PRINTS" id="PR00344">
    <property type="entry name" value="BCTRLSENSOR"/>
</dbReference>
<dbReference type="Gene3D" id="2.30.30.40">
    <property type="entry name" value="SH3 Domains"/>
    <property type="match status" value="1"/>
</dbReference>
<dbReference type="EC" id="2.7.13.3" evidence="2"/>
<comment type="catalytic activity">
    <reaction evidence="1">
        <text>ATP + protein L-histidine = ADP + protein N-phospho-L-histidine.</text>
        <dbReference type="EC" id="2.7.13.3"/>
    </reaction>
</comment>
<dbReference type="Gene3D" id="1.10.287.560">
    <property type="entry name" value="Histidine kinase CheA-like, homodimeric domain"/>
    <property type="match status" value="1"/>
</dbReference>
<dbReference type="Gene3D" id="3.30.565.10">
    <property type="entry name" value="Histidine kinase-like ATPase, C-terminal domain"/>
    <property type="match status" value="1"/>
</dbReference>
<dbReference type="Pfam" id="PF02518">
    <property type="entry name" value="HATPase_c"/>
    <property type="match status" value="1"/>
</dbReference>
<sequence length="866" mass="96341">MDDLLNEFLIETSESLAKLDLELVELEHNPENPEILNSIFRTMHTIKGTCGFVGLPRLEKLAHASENVLVKVRDKLLIINEEVINVVLESIDGVKNIVTKLSETGGEPDGNDDAVIEKLHQVLEQHSHSKSNDSQTTVEEIDFDSIAIPTDLELVSPAEIPAPEIAPSINAISSAPPVEKNGDEKSSPEKTSGMSDQNQTIRVNINTLENLINMVGELVLTRNQLMQLADHSENSALNLPLYRLNYVTSELQEQVMKTRMQPIGNAWLKLPRIVRDSAKELNKKIDLELLGAETELDRQVIELIKDPLTHMIRNAMDHGIESPVDRIKAGKSEKGVIRMNAYHAGGHIIIEIADDGRGLDVEKIRNKAIEKGLISIEEASQLTDHQVFQFIFKSGFSTAAVVTNISGRGVGMDVVRTNIEKIGGTIEIRSKQNKGTTFNIKIPLTLSIVSALIAEVAGYRFAIPQLNILELVQISGNSANKIEYVNGHPVLRLRQKLLALAHMDELLGLTAKNKTDDKHYVIVLQVGMSFFGIIVDKVFNTQEIVVKPVSSLIRNLSIFAGNTILGDGGVITILDPNHISGLLANINIENTDSQSQTIEPSTTKNRNIETFLLFLTQDRTPKAIPLSTLTRLEQINLNQVEYAENKPCIQYRNNLMSLVFMIDNTQQNDIKPVLVFSNDTHTLGLVVEEILDIIEGDGMNLKLEAHDPSKLGTTILKGHATEILNTDYFLQAEFSDWYSTSKNDTSQKKQLVFVGDHFYGANFLIPFLKISGFHVTALTNANELEKFFSLNFKTDGFILDIESDLISSCCANLQKQEAYSNIPKLFIANEPQNHRPDIYDGLIIKKLDRNDLISHVNSLFTKQSNV</sequence>
<evidence type="ECO:0000259" key="13">
    <source>
        <dbReference type="PROSITE" id="PS50894"/>
    </source>
</evidence>
<dbReference type="CDD" id="cd00088">
    <property type="entry name" value="HPT"/>
    <property type="match status" value="1"/>
</dbReference>
<dbReference type="InterPro" id="IPR008207">
    <property type="entry name" value="Sig_transdc_His_kin_Hpt_dom"/>
</dbReference>
<evidence type="ECO:0000256" key="8">
    <source>
        <dbReference type="ARBA" id="ARBA00035100"/>
    </source>
</evidence>
<keyword evidence="7" id="KW-0902">Two-component regulatory system</keyword>
<protein>
    <recommendedName>
        <fullName evidence="3">Chemotaxis protein CheA</fullName>
        <ecNumber evidence="2">2.7.13.3</ecNumber>
    </recommendedName>
</protein>
<evidence type="ECO:0000256" key="2">
    <source>
        <dbReference type="ARBA" id="ARBA00012438"/>
    </source>
</evidence>
<dbReference type="GO" id="GO:0000155">
    <property type="term" value="F:phosphorelay sensor kinase activity"/>
    <property type="evidence" value="ECO:0007669"/>
    <property type="project" value="InterPro"/>
</dbReference>
<dbReference type="InterPro" id="IPR037006">
    <property type="entry name" value="CheA-like_homodim_sf"/>
</dbReference>
<dbReference type="SMART" id="SM00260">
    <property type="entry name" value="CheW"/>
    <property type="match status" value="1"/>
</dbReference>
<feature type="compositionally biased region" description="Low complexity" evidence="10">
    <location>
        <begin position="166"/>
        <end position="177"/>
    </location>
</feature>
<feature type="region of interest" description="Disordered" evidence="10">
    <location>
        <begin position="166"/>
        <end position="199"/>
    </location>
</feature>
<feature type="compositionally biased region" description="Polar residues" evidence="10">
    <location>
        <begin position="189"/>
        <end position="199"/>
    </location>
</feature>
<proteinExistence type="predicted"/>
<dbReference type="FunFam" id="3.30.565.10:FF:000016">
    <property type="entry name" value="Chemotaxis protein CheA, putative"/>
    <property type="match status" value="1"/>
</dbReference>
<keyword evidence="5 14" id="KW-0808">Transferase</keyword>
<name>A0A7L9RTD5_9PROT</name>
<dbReference type="PROSITE" id="PS50851">
    <property type="entry name" value="CHEW"/>
    <property type="match status" value="1"/>
</dbReference>
<dbReference type="GO" id="GO:0006935">
    <property type="term" value="P:chemotaxis"/>
    <property type="evidence" value="ECO:0007669"/>
    <property type="project" value="InterPro"/>
</dbReference>
<keyword evidence="15" id="KW-1185">Reference proteome</keyword>
<dbReference type="Pfam" id="PF01584">
    <property type="entry name" value="CheW"/>
    <property type="match status" value="1"/>
</dbReference>
<evidence type="ECO:0000256" key="6">
    <source>
        <dbReference type="ARBA" id="ARBA00022777"/>
    </source>
</evidence>
<dbReference type="InterPro" id="IPR051315">
    <property type="entry name" value="Bact_Chemotaxis_CheA"/>
</dbReference>
<evidence type="ECO:0000256" key="3">
    <source>
        <dbReference type="ARBA" id="ARBA00021495"/>
    </source>
</evidence>
<dbReference type="Pfam" id="PF01627">
    <property type="entry name" value="Hpt"/>
    <property type="match status" value="1"/>
</dbReference>
<dbReference type="InterPro" id="IPR002545">
    <property type="entry name" value="CheW-lke_dom"/>
</dbReference>
<evidence type="ECO:0000256" key="4">
    <source>
        <dbReference type="ARBA" id="ARBA00022553"/>
    </source>
</evidence>
<evidence type="ECO:0000259" key="11">
    <source>
        <dbReference type="PROSITE" id="PS50109"/>
    </source>
</evidence>
<reference evidence="14 15" key="1">
    <citation type="submission" date="2020-06" db="EMBL/GenBank/DDBJ databases">
        <title>The endosymbiont of the kinetoplastid Bodo saltans is a Paracaedibacter-like alpha-proteobacterium possessing a putative toxin-antitoxin system.</title>
        <authorList>
            <person name="Midha S."/>
            <person name="Rigden D.J."/>
            <person name="Siozios S."/>
            <person name="Hurst G.D.D."/>
            <person name="Jackson A.P."/>
        </authorList>
    </citation>
    <scope>NUCLEOTIDE SEQUENCE [LARGE SCALE GENOMIC DNA]</scope>
    <source>
        <strain evidence="14">Lake Konstanz</strain>
    </source>
</reference>
<evidence type="ECO:0000313" key="15">
    <source>
        <dbReference type="Proteomes" id="UP000594001"/>
    </source>
</evidence>
<evidence type="ECO:0000259" key="12">
    <source>
        <dbReference type="PROSITE" id="PS50851"/>
    </source>
</evidence>
<evidence type="ECO:0000256" key="5">
    <source>
        <dbReference type="ARBA" id="ARBA00022679"/>
    </source>
</evidence>
<dbReference type="InterPro" id="IPR003594">
    <property type="entry name" value="HATPase_dom"/>
</dbReference>
<feature type="modified residue" description="Phosphohistidine" evidence="9">
    <location>
        <position position="44"/>
    </location>
</feature>
<gene>
    <name evidence="14" type="primary">cheA_1</name>
    <name evidence="14" type="ORF">CPBP_00596</name>
</gene>
<accession>A0A7L9RTD5</accession>
<dbReference type="SMART" id="SM00387">
    <property type="entry name" value="HATPase_c"/>
    <property type="match status" value="1"/>
</dbReference>
<dbReference type="AlphaFoldDB" id="A0A7L9RTD5"/>
<dbReference type="InterPro" id="IPR004358">
    <property type="entry name" value="Sig_transdc_His_kin-like_C"/>
</dbReference>
<feature type="domain" description="CheW-like" evidence="12">
    <location>
        <begin position="448"/>
        <end position="585"/>
    </location>
</feature>
<evidence type="ECO:0000256" key="9">
    <source>
        <dbReference type="PROSITE-ProRule" id="PRU00110"/>
    </source>
</evidence>
<dbReference type="SMART" id="SM00073">
    <property type="entry name" value="HPT"/>
    <property type="match status" value="1"/>
</dbReference>
<dbReference type="Gene3D" id="1.20.120.160">
    <property type="entry name" value="HPT domain"/>
    <property type="match status" value="1"/>
</dbReference>
<organism evidence="14 15">
    <name type="scientific">Candidatus Bodocaedibacter vickermanii</name>
    <dbReference type="NCBI Taxonomy" id="2741701"/>
    <lineage>
        <taxon>Bacteria</taxon>
        <taxon>Pseudomonadati</taxon>
        <taxon>Pseudomonadota</taxon>
        <taxon>Alphaproteobacteria</taxon>
        <taxon>Holosporales</taxon>
        <taxon>Candidatus Paracaedibacteraceae</taxon>
        <taxon>Candidatus Bodocaedibacter</taxon>
    </lineage>
</organism>
<dbReference type="SUPFAM" id="SSF47384">
    <property type="entry name" value="Homodimeric domain of signal transducing histidine kinase"/>
    <property type="match status" value="1"/>
</dbReference>
<dbReference type="InterPro" id="IPR036097">
    <property type="entry name" value="HisK_dim/P_sf"/>
</dbReference>
<dbReference type="KEGG" id="pbal:CPBP_00596"/>
<evidence type="ECO:0000313" key="14">
    <source>
        <dbReference type="EMBL" id="QOL19826.1"/>
    </source>
</evidence>
<dbReference type="PANTHER" id="PTHR43395:SF1">
    <property type="entry name" value="CHEMOTAXIS PROTEIN CHEA"/>
    <property type="match status" value="1"/>
</dbReference>
<keyword evidence="6" id="KW-0418">Kinase</keyword>
<evidence type="ECO:0000256" key="7">
    <source>
        <dbReference type="ARBA" id="ARBA00023012"/>
    </source>
</evidence>
<dbReference type="InterPro" id="IPR004105">
    <property type="entry name" value="CheA-like_dim"/>
</dbReference>
<dbReference type="Pfam" id="PF02895">
    <property type="entry name" value="H-kinase_dim"/>
    <property type="match status" value="1"/>
</dbReference>
<dbReference type="Proteomes" id="UP000594001">
    <property type="component" value="Chromosome"/>
</dbReference>
<dbReference type="InterPro" id="IPR036061">
    <property type="entry name" value="CheW-like_dom_sf"/>
</dbReference>
<dbReference type="PROSITE" id="PS50109">
    <property type="entry name" value="HIS_KIN"/>
    <property type="match status" value="1"/>
</dbReference>
<dbReference type="InterPro" id="IPR005467">
    <property type="entry name" value="His_kinase_dom"/>
</dbReference>
<dbReference type="GO" id="GO:0005737">
    <property type="term" value="C:cytoplasm"/>
    <property type="evidence" value="ECO:0007669"/>
    <property type="project" value="InterPro"/>
</dbReference>
<feature type="domain" description="HPt" evidence="13">
    <location>
        <begin position="1"/>
        <end position="101"/>
    </location>
</feature>
<evidence type="ECO:0000256" key="1">
    <source>
        <dbReference type="ARBA" id="ARBA00000085"/>
    </source>
</evidence>
<dbReference type="PROSITE" id="PS50894">
    <property type="entry name" value="HPT"/>
    <property type="match status" value="1"/>
</dbReference>
<dbReference type="SUPFAM" id="SSF47226">
    <property type="entry name" value="Histidine-containing phosphotransfer domain, HPT domain"/>
    <property type="match status" value="1"/>
</dbReference>
<dbReference type="SMART" id="SM01231">
    <property type="entry name" value="H-kinase_dim"/>
    <property type="match status" value="1"/>
</dbReference>
<dbReference type="PANTHER" id="PTHR43395">
    <property type="entry name" value="SENSOR HISTIDINE KINASE CHEA"/>
    <property type="match status" value="1"/>
</dbReference>
<feature type="domain" description="Histidine kinase" evidence="11">
    <location>
        <begin position="196"/>
        <end position="446"/>
    </location>
</feature>
<comment type="function">
    <text evidence="8">Involved in the transmission of sensory signals from the chemoreceptors to the flagellar motors. CheA is autophosphorylated; it can transfer its phosphate group to either CheB or CheY.</text>
</comment>
<dbReference type="SUPFAM" id="SSF50341">
    <property type="entry name" value="CheW-like"/>
    <property type="match status" value="2"/>
</dbReference>
<dbReference type="RefSeq" id="WP_350332568.1">
    <property type="nucleotide sequence ID" value="NZ_CP054719.1"/>
</dbReference>
<dbReference type="InterPro" id="IPR036641">
    <property type="entry name" value="HPT_dom_sf"/>
</dbReference>
<keyword evidence="4 9" id="KW-0597">Phosphoprotein</keyword>
<dbReference type="SUPFAM" id="SSF55874">
    <property type="entry name" value="ATPase domain of HSP90 chaperone/DNA topoisomerase II/histidine kinase"/>
    <property type="match status" value="1"/>
</dbReference>
<dbReference type="CDD" id="cd16916">
    <property type="entry name" value="HATPase_CheA-like"/>
    <property type="match status" value="1"/>
</dbReference>
<dbReference type="EMBL" id="CP054719">
    <property type="protein sequence ID" value="QOL19826.1"/>
    <property type="molecule type" value="Genomic_DNA"/>
</dbReference>
<dbReference type="InterPro" id="IPR036890">
    <property type="entry name" value="HATPase_C_sf"/>
</dbReference>
<evidence type="ECO:0000256" key="10">
    <source>
        <dbReference type="SAM" id="MobiDB-lite"/>
    </source>
</evidence>